<organism evidence="4 5">
    <name type="scientific">Metabacillus mangrovi</name>
    <dbReference type="NCBI Taxonomy" id="1491830"/>
    <lineage>
        <taxon>Bacteria</taxon>
        <taxon>Bacillati</taxon>
        <taxon>Bacillota</taxon>
        <taxon>Bacilli</taxon>
        <taxon>Bacillales</taxon>
        <taxon>Bacillaceae</taxon>
        <taxon>Metabacillus</taxon>
    </lineage>
</organism>
<dbReference type="PROSITE" id="PS51000">
    <property type="entry name" value="HTH_DEOR_2"/>
    <property type="match status" value="1"/>
</dbReference>
<proteinExistence type="predicted"/>
<dbReference type="Pfam" id="PF25583">
    <property type="entry name" value="WCX"/>
    <property type="match status" value="1"/>
</dbReference>
<dbReference type="AlphaFoldDB" id="A0A7X2V5I6"/>
<evidence type="ECO:0000256" key="1">
    <source>
        <dbReference type="ARBA" id="ARBA00023015"/>
    </source>
</evidence>
<dbReference type="SUPFAM" id="SSF46785">
    <property type="entry name" value="Winged helix' DNA-binding domain"/>
    <property type="match status" value="1"/>
</dbReference>
<dbReference type="InterPro" id="IPR057727">
    <property type="entry name" value="WCX_dom"/>
</dbReference>
<accession>A0A7X2V5I6</accession>
<evidence type="ECO:0000313" key="4">
    <source>
        <dbReference type="EMBL" id="MTH54852.1"/>
    </source>
</evidence>
<dbReference type="InterPro" id="IPR013196">
    <property type="entry name" value="HTH_11"/>
</dbReference>
<keyword evidence="1" id="KW-0805">Transcription regulation</keyword>
<evidence type="ECO:0000259" key="3">
    <source>
        <dbReference type="PROSITE" id="PS51000"/>
    </source>
</evidence>
<dbReference type="InterPro" id="IPR026881">
    <property type="entry name" value="WYL_dom"/>
</dbReference>
<protein>
    <submittedName>
        <fullName evidence="4">WYL domain-containing protein</fullName>
    </submittedName>
</protein>
<gene>
    <name evidence="4" type="ORF">GKZ89_15730</name>
</gene>
<dbReference type="PROSITE" id="PS52050">
    <property type="entry name" value="WYL"/>
    <property type="match status" value="1"/>
</dbReference>
<dbReference type="InterPro" id="IPR051534">
    <property type="entry name" value="CBASS_pafABC_assoc_protein"/>
</dbReference>
<dbReference type="Gene3D" id="1.10.10.10">
    <property type="entry name" value="Winged helix-like DNA-binding domain superfamily/Winged helix DNA-binding domain"/>
    <property type="match status" value="1"/>
</dbReference>
<dbReference type="Pfam" id="PF08279">
    <property type="entry name" value="HTH_11"/>
    <property type="match status" value="1"/>
</dbReference>
<dbReference type="Pfam" id="PF13280">
    <property type="entry name" value="WYL"/>
    <property type="match status" value="1"/>
</dbReference>
<evidence type="ECO:0000313" key="5">
    <source>
        <dbReference type="Proteomes" id="UP000434639"/>
    </source>
</evidence>
<dbReference type="InterPro" id="IPR001034">
    <property type="entry name" value="DeoR_HTH"/>
</dbReference>
<dbReference type="PANTHER" id="PTHR34580:SF1">
    <property type="entry name" value="PROTEIN PAFC"/>
    <property type="match status" value="1"/>
</dbReference>
<reference evidence="4 5" key="1">
    <citation type="journal article" date="2017" name="Int. J. Syst. Evol. Microbiol.">
        <title>Bacillus mangrovi sp. nov., isolated from a sediment sample from a mangrove forest.</title>
        <authorList>
            <person name="Gupta V."/>
            <person name="Singh P.K."/>
            <person name="Korpole S."/>
            <person name="Tanuku N.R.S."/>
            <person name="Pinnaka A.K."/>
        </authorList>
    </citation>
    <scope>NUCLEOTIDE SEQUENCE [LARGE SCALE GENOMIC DNA]</scope>
    <source>
        <strain evidence="4 5">KCTC 33872</strain>
    </source>
</reference>
<dbReference type="InterPro" id="IPR028349">
    <property type="entry name" value="PafC-like"/>
</dbReference>
<dbReference type="PANTHER" id="PTHR34580">
    <property type="match status" value="1"/>
</dbReference>
<dbReference type="Proteomes" id="UP000434639">
    <property type="component" value="Unassembled WGS sequence"/>
</dbReference>
<dbReference type="InterPro" id="IPR036390">
    <property type="entry name" value="WH_DNA-bd_sf"/>
</dbReference>
<dbReference type="RefSeq" id="WP_162356957.1">
    <property type="nucleotide sequence ID" value="NZ_WMIB01000019.1"/>
</dbReference>
<keyword evidence="2" id="KW-0804">Transcription</keyword>
<dbReference type="PIRSF" id="PIRSF016838">
    <property type="entry name" value="PafC"/>
    <property type="match status" value="1"/>
</dbReference>
<name>A0A7X2V5I6_9BACI</name>
<dbReference type="InterPro" id="IPR036388">
    <property type="entry name" value="WH-like_DNA-bd_sf"/>
</dbReference>
<evidence type="ECO:0000256" key="2">
    <source>
        <dbReference type="ARBA" id="ARBA00023163"/>
    </source>
</evidence>
<sequence>MQKSRLFYIVYILLEKGSITASELAEYFEVSTRTIYRDVEALSQAGIPIFAKQGKGGGLYLVDRFTLNKVLLSDKEQDEILLALQSLSAVRFPDLDQVQSKLNSLFEKDRVDWIEVDFSPWGSGKWQKELFYQLKQAIINRQHIEFDYIGISGEKRSRTVAPTKLLFKDKSWYVQGFCFERNAVRTFKITRMNELSIISKSPVNGYTERINAKADSNERDTDMIPLKLKIAGEGAYRIYDDFHADDITVEEDGSYTIHANVPGGEWIFNYLLSYGSLLEVIEPKQIRSELGRRIKHMAQKYFS</sequence>
<feature type="domain" description="HTH deoR-type" evidence="3">
    <location>
        <begin position="2"/>
        <end position="60"/>
    </location>
</feature>
<dbReference type="EMBL" id="WMIB01000019">
    <property type="protein sequence ID" value="MTH54852.1"/>
    <property type="molecule type" value="Genomic_DNA"/>
</dbReference>
<keyword evidence="5" id="KW-1185">Reference proteome</keyword>
<comment type="caution">
    <text evidence="4">The sequence shown here is derived from an EMBL/GenBank/DDBJ whole genome shotgun (WGS) entry which is preliminary data.</text>
</comment>
<dbReference type="GO" id="GO:0003700">
    <property type="term" value="F:DNA-binding transcription factor activity"/>
    <property type="evidence" value="ECO:0007669"/>
    <property type="project" value="InterPro"/>
</dbReference>